<dbReference type="AlphaFoldDB" id="A0A8H3TQX2"/>
<evidence type="ECO:0008006" key="3">
    <source>
        <dbReference type="Google" id="ProtNLM"/>
    </source>
</evidence>
<dbReference type="PANTHER" id="PTHR12403">
    <property type="entry name" value="TRAFFICKING PROTEIN PARTICLE COMPLEX SUBUNIT 2"/>
    <property type="match status" value="1"/>
</dbReference>
<dbReference type="CDD" id="cd14825">
    <property type="entry name" value="TRAPPC2_sedlin"/>
    <property type="match status" value="1"/>
</dbReference>
<dbReference type="Gene3D" id="3.30.450.70">
    <property type="match status" value="1"/>
</dbReference>
<dbReference type="OrthoDB" id="10252102at2759"/>
<protein>
    <recommendedName>
        <fullName evidence="3">Sedlin</fullName>
    </recommendedName>
</protein>
<dbReference type="InterPro" id="IPR006722">
    <property type="entry name" value="Sedlin"/>
</dbReference>
<dbReference type="Proteomes" id="UP000620104">
    <property type="component" value="Unassembled WGS sequence"/>
</dbReference>
<dbReference type="SUPFAM" id="SSF64356">
    <property type="entry name" value="SNARE-like"/>
    <property type="match status" value="1"/>
</dbReference>
<dbReference type="Pfam" id="PF04628">
    <property type="entry name" value="Sedlin_N"/>
    <property type="match status" value="1"/>
</dbReference>
<sequence length="211" mass="22684">MAYYLAIVSPQDAPLYEALLSTSKNPSSLVPASSSTGLGSGAATTLHSFPAWSTITMGLPAESKAILEKAAEAEAKGETFDPFPVSMLGGPGTTSGAAIAGKNELGVEMHMLQMIAFSSLDSVEEVMAGNSSQYLRSIDKYNEWLVSAFVAPNVKFVLLHDIRNEEGIRLFFMDVWESYVKIALNPFHTTDALLGSQAFENKVRASARKNL</sequence>
<evidence type="ECO:0000313" key="2">
    <source>
        <dbReference type="Proteomes" id="UP000620104"/>
    </source>
</evidence>
<organism evidence="1 2">
    <name type="scientific">Naganishia liquefaciens</name>
    <dbReference type="NCBI Taxonomy" id="104408"/>
    <lineage>
        <taxon>Eukaryota</taxon>
        <taxon>Fungi</taxon>
        <taxon>Dikarya</taxon>
        <taxon>Basidiomycota</taxon>
        <taxon>Agaricomycotina</taxon>
        <taxon>Tremellomycetes</taxon>
        <taxon>Filobasidiales</taxon>
        <taxon>Filobasidiaceae</taxon>
        <taxon>Naganishia</taxon>
    </lineage>
</organism>
<dbReference type="EMBL" id="BLZA01000011">
    <property type="protein sequence ID" value="GHJ85248.1"/>
    <property type="molecule type" value="Genomic_DNA"/>
</dbReference>
<proteinExistence type="predicted"/>
<name>A0A8H3TQX2_9TREE</name>
<reference evidence="1" key="1">
    <citation type="submission" date="2020-07" db="EMBL/GenBank/DDBJ databases">
        <title>Draft Genome Sequence of a Deep-Sea Yeast, Naganishia (Cryptococcus) liquefaciens strain N6.</title>
        <authorList>
            <person name="Han Y.W."/>
            <person name="Kajitani R."/>
            <person name="Morimoto H."/>
            <person name="Parhat M."/>
            <person name="Tsubouchi H."/>
            <person name="Bakenova O."/>
            <person name="Ogata M."/>
            <person name="Argunhan B."/>
            <person name="Aoki R."/>
            <person name="Kajiwara S."/>
            <person name="Itoh T."/>
            <person name="Iwasaki H."/>
        </authorList>
    </citation>
    <scope>NUCLEOTIDE SEQUENCE</scope>
    <source>
        <strain evidence="1">N6</strain>
    </source>
</reference>
<keyword evidence="2" id="KW-1185">Reference proteome</keyword>
<accession>A0A8H3TQX2</accession>
<dbReference type="InterPro" id="IPR011012">
    <property type="entry name" value="Longin-like_dom_sf"/>
</dbReference>
<dbReference type="GO" id="GO:0005737">
    <property type="term" value="C:cytoplasm"/>
    <property type="evidence" value="ECO:0007669"/>
    <property type="project" value="GOC"/>
</dbReference>
<evidence type="ECO:0000313" key="1">
    <source>
        <dbReference type="EMBL" id="GHJ85248.1"/>
    </source>
</evidence>
<gene>
    <name evidence="1" type="ORF">NliqN6_1650</name>
</gene>
<dbReference type="GO" id="GO:0006888">
    <property type="term" value="P:endoplasmic reticulum to Golgi vesicle-mediated transport"/>
    <property type="evidence" value="ECO:0007669"/>
    <property type="project" value="InterPro"/>
</dbReference>
<comment type="caution">
    <text evidence="1">The sequence shown here is derived from an EMBL/GenBank/DDBJ whole genome shotgun (WGS) entry which is preliminary data.</text>
</comment>